<name>A0ACC0Q2U9_RHOML</name>
<dbReference type="EMBL" id="CM046388">
    <property type="protein sequence ID" value="KAI8572300.1"/>
    <property type="molecule type" value="Genomic_DNA"/>
</dbReference>
<sequence>MADLVACVIALETEMMILRQVIDHLNGHIATLLSTIRYLRQAITSLQDVAFEAKNDELDLEFGGKEETDGTVEDSDGNPNASDDRSNITNDASDGAYSGDGCDGGDEVGDDVEATSSPTPPESSASIGDVPETPWVSVLTTTAEEAMTSATTEGGDGNGNSDGGSDTMDESPLCTEARVDANKCFVGTGAQSGDGMEERASEAQVDGSGGGDEERVPERTVVEEARLALRGWGAFGEPIYVPLLHSVEPSLLKAYRLMRPTCDEMLVLRDCSQHLFE</sequence>
<organism evidence="1 2">
    <name type="scientific">Rhododendron molle</name>
    <name type="common">Chinese azalea</name>
    <name type="synonym">Azalea mollis</name>
    <dbReference type="NCBI Taxonomy" id="49168"/>
    <lineage>
        <taxon>Eukaryota</taxon>
        <taxon>Viridiplantae</taxon>
        <taxon>Streptophyta</taxon>
        <taxon>Embryophyta</taxon>
        <taxon>Tracheophyta</taxon>
        <taxon>Spermatophyta</taxon>
        <taxon>Magnoliopsida</taxon>
        <taxon>eudicotyledons</taxon>
        <taxon>Gunneridae</taxon>
        <taxon>Pentapetalae</taxon>
        <taxon>asterids</taxon>
        <taxon>Ericales</taxon>
        <taxon>Ericaceae</taxon>
        <taxon>Ericoideae</taxon>
        <taxon>Rhodoreae</taxon>
        <taxon>Rhododendron</taxon>
    </lineage>
</organism>
<reference evidence="1" key="1">
    <citation type="submission" date="2022-02" db="EMBL/GenBank/DDBJ databases">
        <title>Plant Genome Project.</title>
        <authorList>
            <person name="Zhang R.-G."/>
        </authorList>
    </citation>
    <scope>NUCLEOTIDE SEQUENCE</scope>
    <source>
        <strain evidence="1">AT1</strain>
    </source>
</reference>
<evidence type="ECO:0000313" key="2">
    <source>
        <dbReference type="Proteomes" id="UP001062846"/>
    </source>
</evidence>
<protein>
    <submittedName>
        <fullName evidence="1">Uncharacterized protein</fullName>
    </submittedName>
</protein>
<gene>
    <name evidence="1" type="ORF">RHMOL_Rhmol01G0186700</name>
</gene>
<comment type="caution">
    <text evidence="1">The sequence shown here is derived from an EMBL/GenBank/DDBJ whole genome shotgun (WGS) entry which is preliminary data.</text>
</comment>
<dbReference type="Proteomes" id="UP001062846">
    <property type="component" value="Chromosome 1"/>
</dbReference>
<proteinExistence type="predicted"/>
<keyword evidence="2" id="KW-1185">Reference proteome</keyword>
<evidence type="ECO:0000313" key="1">
    <source>
        <dbReference type="EMBL" id="KAI8572300.1"/>
    </source>
</evidence>
<accession>A0ACC0Q2U9</accession>